<gene>
    <name evidence="3" type="ORF">ITP53_23180</name>
</gene>
<dbReference type="Proteomes" id="UP000605361">
    <property type="component" value="Unassembled WGS sequence"/>
</dbReference>
<feature type="transmembrane region" description="Helical" evidence="2">
    <location>
        <begin position="99"/>
        <end position="121"/>
    </location>
</feature>
<evidence type="ECO:0000313" key="3">
    <source>
        <dbReference type="EMBL" id="MBF8188577.1"/>
    </source>
</evidence>
<comment type="caution">
    <text evidence="3">The sequence shown here is derived from an EMBL/GenBank/DDBJ whole genome shotgun (WGS) entry which is preliminary data.</text>
</comment>
<keyword evidence="2" id="KW-0472">Membrane</keyword>
<accession>A0A931A8Z2</accession>
<keyword evidence="4" id="KW-1185">Reference proteome</keyword>
<keyword evidence="2" id="KW-1133">Transmembrane helix</keyword>
<name>A0A931A8Z2_9ACTN</name>
<proteinExistence type="predicted"/>
<dbReference type="InterPro" id="IPR036278">
    <property type="entry name" value="Sialidase_sf"/>
</dbReference>
<feature type="compositionally biased region" description="Acidic residues" evidence="1">
    <location>
        <begin position="17"/>
        <end position="32"/>
    </location>
</feature>
<protein>
    <submittedName>
        <fullName evidence="3">Uncharacterized protein</fullName>
    </submittedName>
</protein>
<feature type="compositionally biased region" description="Basic and acidic residues" evidence="1">
    <location>
        <begin position="1"/>
        <end position="16"/>
    </location>
</feature>
<feature type="region of interest" description="Disordered" evidence="1">
    <location>
        <begin position="1"/>
        <end position="94"/>
    </location>
</feature>
<sequence length="849" mass="88250">MPAKESAGEEAPREEAPGEEAPGEEVPEDEAPGDERPGEAAEVEEVRRVGRPPAGRPTRPDLLVATGTPRPGGSSGRHHRGPAPAAVRRSSPVHHRNRAAPIALSLAVALLVATGVLVWQWSGTETPSLRLEAGTGRSGDELFTVPASGDGTVQKLNDMTSVGRAVVAVGSDTTSPTPRPLFLFSPDGGKNWRLGQVSGVSTPTVQRVVGGDGRWLASGGDGQAGELGLWTSADGLSWAAVEAPGLAAFRTGDHIYDIARTASGFVAVGRTTGEDGGTGPAAWRSGDGRTWDRVETRGLEVRELRAVVAQGDTVVAIGQPAVGEGSRVVRSADGGRNWQVTGFQLPEATPRTGTLAVLPKRFVLVPTRQRTIAGDVRVYCSPTGAQWSQCGSIGDLNGQSPGVESLISYQSGVAAIAQAGLGRYSVLTTKDGRGWAKRADLDDLSGATLRGFTIAEGGTLFAGGDQAASDVDNQLVLMTAPPRGEASRVPLGRVEGLTRVERETTGLAGFEGRYVAVGTASGDAGLWTIKDWQRWKSMSIGGAGRQRLEDVAHGARGWLAVGGTETNVAVTDPLLVTSTDGESWKNVNVAGDLARDAGHPYLGTHVVTAGEHGYVLAGEQKDPSGEVSAVMWFTSDLRKYTRSKKLPQGGSGVRIHDAIGISGGFVAVGGSGSGDKESSVVWYSDDGLNWTAHERVAPEGATSAGLRQVTTYQDVTTDQDKVVAIGTALAGGSRRAFAAVSGDDGATWETAWLPADQAAAVYDLAAAKEGLVAVGWHGVPGEGDSAAWTSQDGLSWNRMALTKDRLAGQGTQWLTAVAVSGAEVVALGRSTTYQADHLILWTSSLTSSR</sequence>
<dbReference type="EMBL" id="JADOGI010000069">
    <property type="protein sequence ID" value="MBF8188577.1"/>
    <property type="molecule type" value="Genomic_DNA"/>
</dbReference>
<keyword evidence="2" id="KW-0812">Transmembrane</keyword>
<evidence type="ECO:0000313" key="4">
    <source>
        <dbReference type="Proteomes" id="UP000605361"/>
    </source>
</evidence>
<reference evidence="3" key="1">
    <citation type="submission" date="2020-11" db="EMBL/GenBank/DDBJ databases">
        <title>Whole-genome analyses of Nonomuraea sp. K274.</title>
        <authorList>
            <person name="Veyisoglu A."/>
        </authorList>
    </citation>
    <scope>NUCLEOTIDE SEQUENCE</scope>
    <source>
        <strain evidence="3">K274</strain>
    </source>
</reference>
<dbReference type="SUPFAM" id="SSF50939">
    <property type="entry name" value="Sialidases"/>
    <property type="match status" value="1"/>
</dbReference>
<evidence type="ECO:0000256" key="2">
    <source>
        <dbReference type="SAM" id="Phobius"/>
    </source>
</evidence>
<organism evidence="3 4">
    <name type="scientific">Nonomuraea cypriaca</name>
    <dbReference type="NCBI Taxonomy" id="1187855"/>
    <lineage>
        <taxon>Bacteria</taxon>
        <taxon>Bacillati</taxon>
        <taxon>Actinomycetota</taxon>
        <taxon>Actinomycetes</taxon>
        <taxon>Streptosporangiales</taxon>
        <taxon>Streptosporangiaceae</taxon>
        <taxon>Nonomuraea</taxon>
    </lineage>
</organism>
<dbReference type="SUPFAM" id="SSF110296">
    <property type="entry name" value="Oligoxyloglucan reducing end-specific cellobiohydrolase"/>
    <property type="match status" value="1"/>
</dbReference>
<dbReference type="RefSeq" id="WP_195897520.1">
    <property type="nucleotide sequence ID" value="NZ_JADOGI010000069.1"/>
</dbReference>
<evidence type="ECO:0000256" key="1">
    <source>
        <dbReference type="SAM" id="MobiDB-lite"/>
    </source>
</evidence>
<dbReference type="AlphaFoldDB" id="A0A931A8Z2"/>
<feature type="compositionally biased region" description="Basic and acidic residues" evidence="1">
    <location>
        <begin position="33"/>
        <end position="48"/>
    </location>
</feature>